<feature type="chain" id="PRO_5036222112" description="Hexosyltransferase" evidence="1">
    <location>
        <begin position="26"/>
        <end position="369"/>
    </location>
</feature>
<feature type="signal peptide" evidence="1">
    <location>
        <begin position="1"/>
        <end position="25"/>
    </location>
</feature>
<dbReference type="PROSITE" id="PS51257">
    <property type="entry name" value="PROKAR_LIPOPROTEIN"/>
    <property type="match status" value="1"/>
</dbReference>
<dbReference type="Proteomes" id="UP000626109">
    <property type="component" value="Unassembled WGS sequence"/>
</dbReference>
<accession>A0A813I6L8</accession>
<evidence type="ECO:0000313" key="5">
    <source>
        <dbReference type="Proteomes" id="UP000654075"/>
    </source>
</evidence>
<dbReference type="OrthoDB" id="204305at2759"/>
<protein>
    <recommendedName>
        <fullName evidence="6">Hexosyltransferase</fullName>
    </recommendedName>
</protein>
<keyword evidence="5" id="KW-1185">Reference proteome</keyword>
<organism evidence="3 4">
    <name type="scientific">Polarella glacialis</name>
    <name type="common">Dinoflagellate</name>
    <dbReference type="NCBI Taxonomy" id="89957"/>
    <lineage>
        <taxon>Eukaryota</taxon>
        <taxon>Sar</taxon>
        <taxon>Alveolata</taxon>
        <taxon>Dinophyceae</taxon>
        <taxon>Suessiales</taxon>
        <taxon>Suessiaceae</taxon>
        <taxon>Polarella</taxon>
    </lineage>
</organism>
<evidence type="ECO:0000313" key="3">
    <source>
        <dbReference type="EMBL" id="CAE8645761.1"/>
    </source>
</evidence>
<gene>
    <name evidence="2" type="ORF">PGLA1383_LOCUS51842</name>
    <name evidence="3" type="ORF">PGLA2088_LOCUS4193</name>
</gene>
<comment type="caution">
    <text evidence="3">The sequence shown here is derived from an EMBL/GenBank/DDBJ whole genome shotgun (WGS) entry which is preliminary data.</text>
</comment>
<dbReference type="EMBL" id="CAJNNV010031476">
    <property type="protein sequence ID" value="CAE8636358.1"/>
    <property type="molecule type" value="Genomic_DNA"/>
</dbReference>
<proteinExistence type="predicted"/>
<evidence type="ECO:0000313" key="2">
    <source>
        <dbReference type="EMBL" id="CAE8636358.1"/>
    </source>
</evidence>
<name>A0A813I6L8_POLGL</name>
<keyword evidence="1" id="KW-0732">Signal</keyword>
<evidence type="ECO:0000256" key="1">
    <source>
        <dbReference type="SAM" id="SignalP"/>
    </source>
</evidence>
<sequence length="369" mass="41376">MPRLLQIDVPVVTAILLLIVGCVAAAAPAAETCAAGCAYLGAEVHDEVGHTYAGDTSCFLQTRRLEIPEADSSVGEASCKERQNEFQRAFEMVDLPAADDPCRTGKERCFISFAMFCPGGKCSEVYSGGVLLNIKFAREIYPGWRVRIYTDGSLPAELSKQISSDTSEEVIVRGVQGNLAGVFWRFFATHDPKVDRVIIRDIDSLVNLRERATVNEWIRSGKKWHAIRDHPYHTVPLLGGMWGVMRKEGEEAAIPKSVIEGPARRGELAHYMMRKGGDQDFLAARVWPLATDLISHDSYLCNRYRPESTKPIPLPRRGPRDVVGYPNSYLEEDTLFQCNKTFQELVQSMAKELHHVTPANCRFNKDWTW</sequence>
<dbReference type="AlphaFoldDB" id="A0A813I6L8"/>
<dbReference type="EMBL" id="CAJNNW010003829">
    <property type="protein sequence ID" value="CAE8645761.1"/>
    <property type="molecule type" value="Genomic_DNA"/>
</dbReference>
<reference evidence="3" key="1">
    <citation type="submission" date="2021-02" db="EMBL/GenBank/DDBJ databases">
        <authorList>
            <person name="Dougan E. K."/>
            <person name="Rhodes N."/>
            <person name="Thang M."/>
            <person name="Chan C."/>
        </authorList>
    </citation>
    <scope>NUCLEOTIDE SEQUENCE</scope>
</reference>
<evidence type="ECO:0000313" key="4">
    <source>
        <dbReference type="Proteomes" id="UP000626109"/>
    </source>
</evidence>
<dbReference type="Proteomes" id="UP000654075">
    <property type="component" value="Unassembled WGS sequence"/>
</dbReference>
<evidence type="ECO:0008006" key="6">
    <source>
        <dbReference type="Google" id="ProtNLM"/>
    </source>
</evidence>